<evidence type="ECO:0000256" key="3">
    <source>
        <dbReference type="ARBA" id="ARBA00022692"/>
    </source>
</evidence>
<evidence type="ECO:0000259" key="11">
    <source>
        <dbReference type="Pfam" id="PF08263"/>
    </source>
</evidence>
<keyword evidence="6" id="KW-1133">Transmembrane helix</keyword>
<keyword evidence="9" id="KW-0325">Glycoprotein</keyword>
<dbReference type="EMBL" id="JASCZI010213105">
    <property type="protein sequence ID" value="MED6200840.1"/>
    <property type="molecule type" value="Genomic_DNA"/>
</dbReference>
<dbReference type="PANTHER" id="PTHR48061:SF29">
    <property type="entry name" value="RECEPTOR-LIKE KINASE FAMILY PROTEIN, PUTATIVE-RELATED"/>
    <property type="match status" value="1"/>
</dbReference>
<accession>A0ABU6XV26</accession>
<evidence type="ECO:0000256" key="10">
    <source>
        <dbReference type="SAM" id="SignalP"/>
    </source>
</evidence>
<evidence type="ECO:0000256" key="9">
    <source>
        <dbReference type="ARBA" id="ARBA00023180"/>
    </source>
</evidence>
<evidence type="ECO:0000256" key="6">
    <source>
        <dbReference type="ARBA" id="ARBA00022989"/>
    </source>
</evidence>
<feature type="signal peptide" evidence="10">
    <location>
        <begin position="1"/>
        <end position="30"/>
    </location>
</feature>
<evidence type="ECO:0000256" key="4">
    <source>
        <dbReference type="ARBA" id="ARBA00022729"/>
    </source>
</evidence>
<reference evidence="12 13" key="1">
    <citation type="journal article" date="2023" name="Plants (Basel)">
        <title>Bridging the Gap: Combining Genomics and Transcriptomics Approaches to Understand Stylosanthes scabra, an Orphan Legume from the Brazilian Caatinga.</title>
        <authorList>
            <person name="Ferreira-Neto J.R.C."/>
            <person name="da Silva M.D."/>
            <person name="Binneck E."/>
            <person name="de Melo N.F."/>
            <person name="da Silva R.H."/>
            <person name="de Melo A.L.T.M."/>
            <person name="Pandolfi V."/>
            <person name="Bustamante F.O."/>
            <person name="Brasileiro-Vidal A.C."/>
            <person name="Benko-Iseppon A.M."/>
        </authorList>
    </citation>
    <scope>NUCLEOTIDE SEQUENCE [LARGE SCALE GENOMIC DNA]</scope>
    <source>
        <tissue evidence="12">Leaves</tissue>
    </source>
</reference>
<dbReference type="InterPro" id="IPR032675">
    <property type="entry name" value="LRR_dom_sf"/>
</dbReference>
<evidence type="ECO:0000256" key="8">
    <source>
        <dbReference type="ARBA" id="ARBA00023170"/>
    </source>
</evidence>
<dbReference type="Gene3D" id="3.80.10.10">
    <property type="entry name" value="Ribonuclease Inhibitor"/>
    <property type="match status" value="1"/>
</dbReference>
<gene>
    <name evidence="12" type="ORF">PIB30_089211</name>
</gene>
<sequence length="181" mass="20310">MKFLWHLALSLHFLLFFHHLLFSSFPVTNCVTLNHSTTKTECHEDESNALLKFKESFVISKSASQNPFSYPKTASWIPTTGCCSSWHGVECDKLTGYVTGVDLSSSQLYGSMDSNSTLFSLVHPQSLDLSDNNFNHSQVPARIGELSQLSYIGVDDPDDPINHLNFETQDNHIQILNSKLN</sequence>
<dbReference type="SUPFAM" id="SSF52058">
    <property type="entry name" value="L domain-like"/>
    <property type="match status" value="1"/>
</dbReference>
<dbReference type="Pfam" id="PF08263">
    <property type="entry name" value="LRRNT_2"/>
    <property type="match status" value="1"/>
</dbReference>
<name>A0ABU6XV26_9FABA</name>
<keyword evidence="4 10" id="KW-0732">Signal</keyword>
<comment type="caution">
    <text evidence="12">The sequence shown here is derived from an EMBL/GenBank/DDBJ whole genome shotgun (WGS) entry which is preliminary data.</text>
</comment>
<keyword evidence="5" id="KW-0677">Repeat</keyword>
<feature type="chain" id="PRO_5047180982" description="Leucine-rich repeat-containing N-terminal plant-type domain-containing protein" evidence="10">
    <location>
        <begin position="31"/>
        <end position="181"/>
    </location>
</feature>
<evidence type="ECO:0000313" key="13">
    <source>
        <dbReference type="Proteomes" id="UP001341840"/>
    </source>
</evidence>
<protein>
    <recommendedName>
        <fullName evidence="11">Leucine-rich repeat-containing N-terminal plant-type domain-containing protein</fullName>
    </recommendedName>
</protein>
<feature type="domain" description="Leucine-rich repeat-containing N-terminal plant-type" evidence="11">
    <location>
        <begin position="43"/>
        <end position="92"/>
    </location>
</feature>
<evidence type="ECO:0000313" key="12">
    <source>
        <dbReference type="EMBL" id="MED6200840.1"/>
    </source>
</evidence>
<evidence type="ECO:0000256" key="2">
    <source>
        <dbReference type="ARBA" id="ARBA00022614"/>
    </source>
</evidence>
<keyword evidence="3" id="KW-0812">Transmembrane</keyword>
<dbReference type="InterPro" id="IPR046956">
    <property type="entry name" value="RLP23-like"/>
</dbReference>
<evidence type="ECO:0000256" key="5">
    <source>
        <dbReference type="ARBA" id="ARBA00022737"/>
    </source>
</evidence>
<dbReference type="Proteomes" id="UP001341840">
    <property type="component" value="Unassembled WGS sequence"/>
</dbReference>
<evidence type="ECO:0000256" key="1">
    <source>
        <dbReference type="ARBA" id="ARBA00004479"/>
    </source>
</evidence>
<keyword evidence="13" id="KW-1185">Reference proteome</keyword>
<dbReference type="InterPro" id="IPR013210">
    <property type="entry name" value="LRR_N_plant-typ"/>
</dbReference>
<comment type="subcellular location">
    <subcellularLocation>
        <location evidence="1">Membrane</location>
        <topology evidence="1">Single-pass type I membrane protein</topology>
    </subcellularLocation>
</comment>
<organism evidence="12 13">
    <name type="scientific">Stylosanthes scabra</name>
    <dbReference type="NCBI Taxonomy" id="79078"/>
    <lineage>
        <taxon>Eukaryota</taxon>
        <taxon>Viridiplantae</taxon>
        <taxon>Streptophyta</taxon>
        <taxon>Embryophyta</taxon>
        <taxon>Tracheophyta</taxon>
        <taxon>Spermatophyta</taxon>
        <taxon>Magnoliopsida</taxon>
        <taxon>eudicotyledons</taxon>
        <taxon>Gunneridae</taxon>
        <taxon>Pentapetalae</taxon>
        <taxon>rosids</taxon>
        <taxon>fabids</taxon>
        <taxon>Fabales</taxon>
        <taxon>Fabaceae</taxon>
        <taxon>Papilionoideae</taxon>
        <taxon>50 kb inversion clade</taxon>
        <taxon>dalbergioids sensu lato</taxon>
        <taxon>Dalbergieae</taxon>
        <taxon>Pterocarpus clade</taxon>
        <taxon>Stylosanthes</taxon>
    </lineage>
</organism>
<proteinExistence type="predicted"/>
<keyword evidence="8" id="KW-0675">Receptor</keyword>
<keyword evidence="7" id="KW-0472">Membrane</keyword>
<evidence type="ECO:0000256" key="7">
    <source>
        <dbReference type="ARBA" id="ARBA00023136"/>
    </source>
</evidence>
<keyword evidence="2" id="KW-0433">Leucine-rich repeat</keyword>
<dbReference type="PANTHER" id="PTHR48061">
    <property type="entry name" value="LEUCINE-RICH REPEAT RECEPTOR PROTEIN KINASE EMS1-LIKE-RELATED"/>
    <property type="match status" value="1"/>
</dbReference>